<evidence type="ECO:0000313" key="2">
    <source>
        <dbReference type="Proteomes" id="UP000789366"/>
    </source>
</evidence>
<proteinExistence type="predicted"/>
<feature type="non-terminal residue" evidence="1">
    <location>
        <position position="1"/>
    </location>
</feature>
<evidence type="ECO:0000313" key="1">
    <source>
        <dbReference type="EMBL" id="CAG8678723.1"/>
    </source>
</evidence>
<accession>A0ACA9NVV9</accession>
<dbReference type="EMBL" id="CAJVPW010017844">
    <property type="protein sequence ID" value="CAG8678723.1"/>
    <property type="molecule type" value="Genomic_DNA"/>
</dbReference>
<dbReference type="Proteomes" id="UP000789366">
    <property type="component" value="Unassembled WGS sequence"/>
</dbReference>
<comment type="caution">
    <text evidence="1">The sequence shown here is derived from an EMBL/GenBank/DDBJ whole genome shotgun (WGS) entry which is preliminary data.</text>
</comment>
<name>A0ACA9NVV9_9GLOM</name>
<gene>
    <name evidence="1" type="ORF">SPELUC_LOCUS10036</name>
</gene>
<keyword evidence="2" id="KW-1185">Reference proteome</keyword>
<organism evidence="1 2">
    <name type="scientific">Cetraspora pellucida</name>
    <dbReference type="NCBI Taxonomy" id="1433469"/>
    <lineage>
        <taxon>Eukaryota</taxon>
        <taxon>Fungi</taxon>
        <taxon>Fungi incertae sedis</taxon>
        <taxon>Mucoromycota</taxon>
        <taxon>Glomeromycotina</taxon>
        <taxon>Glomeromycetes</taxon>
        <taxon>Diversisporales</taxon>
        <taxon>Gigasporaceae</taxon>
        <taxon>Cetraspora</taxon>
    </lineage>
</organism>
<reference evidence="1" key="1">
    <citation type="submission" date="2021-06" db="EMBL/GenBank/DDBJ databases">
        <authorList>
            <person name="Kallberg Y."/>
            <person name="Tangrot J."/>
            <person name="Rosling A."/>
        </authorList>
    </citation>
    <scope>NUCLEOTIDE SEQUENCE</scope>
    <source>
        <strain evidence="1">28 12/20/2015</strain>
    </source>
</reference>
<protein>
    <submittedName>
        <fullName evidence="1">13834_t:CDS:1</fullName>
    </submittedName>
</protein>
<sequence length="476" mass="55484">VYKKVPSLEEIVKEELHDIAQEQYILQEGKLCPNFITEHPSHSQEVFTSIGDWVFPPRFENLQTGVFREVYTIDIKSCHANIMRDYPLPCGQPELITDPLSIEQKLKEGKEGFVSFYLKHSARLKNNHIPFIPNANGQIEPTLKGRLILYTKPNCVRKFLDYCNQLKTNPTTEKRGKMLANAFYGAVGKSKFGGYNYRAWTLAVNHLAILQTYYLYRQFKPENVLAIRSDCIYVKGELPLSILKAAHKYKIKKYSQVVFFGEENVFIYDTQELKARLVQGEERTKILTKFFKKDVSNTTLPSQNVVGMFESYIYGFANYREIPAERLRKEYMPEKGIAKSYFNRMIRVRRSNLEIIEEEFLVMPQVEKQELAQWVAGLQKLDSSKFEIKGGSYEDWRDKEIKQTKIIPCIPAQEYINQKYPAQQKREEGKMLIIGSEGLEGELDLSDFKNLEELRCYNNYLTQIIYPTNPEKITQL</sequence>